<organism evidence="1 2">
    <name type="scientific">Paenibacillus faecis</name>
    <dbReference type="NCBI Taxonomy" id="862114"/>
    <lineage>
        <taxon>Bacteria</taxon>
        <taxon>Bacillati</taxon>
        <taxon>Bacillota</taxon>
        <taxon>Bacilli</taxon>
        <taxon>Bacillales</taxon>
        <taxon>Paenibacillaceae</taxon>
        <taxon>Paenibacillus</taxon>
    </lineage>
</organism>
<keyword evidence="2" id="KW-1185">Reference proteome</keyword>
<dbReference type="EMBL" id="VSDO01000002">
    <property type="protein sequence ID" value="TYA13691.1"/>
    <property type="molecule type" value="Genomic_DNA"/>
</dbReference>
<protein>
    <recommendedName>
        <fullName evidence="3">DUF1963 domain-containing protein</fullName>
    </recommendedName>
</protein>
<evidence type="ECO:0000313" key="2">
    <source>
        <dbReference type="Proteomes" id="UP000325218"/>
    </source>
</evidence>
<evidence type="ECO:0000313" key="1">
    <source>
        <dbReference type="EMBL" id="TYA13691.1"/>
    </source>
</evidence>
<dbReference type="Proteomes" id="UP000325218">
    <property type="component" value="Unassembled WGS sequence"/>
</dbReference>
<evidence type="ECO:0008006" key="3">
    <source>
        <dbReference type="Google" id="ProtNLM"/>
    </source>
</evidence>
<reference evidence="1 2" key="1">
    <citation type="submission" date="2019-08" db="EMBL/GenBank/DDBJ databases">
        <title>Genome sequencing of Paenibacillus faecis DSM 23593(T).</title>
        <authorList>
            <person name="Kook J.-K."/>
            <person name="Park S.-N."/>
            <person name="Lim Y.K."/>
        </authorList>
    </citation>
    <scope>NUCLEOTIDE SEQUENCE [LARGE SCALE GENOMIC DNA]</scope>
    <source>
        <strain evidence="1 2">DSM 23593</strain>
    </source>
</reference>
<dbReference type="OrthoDB" id="1029961at2"/>
<gene>
    <name evidence="1" type="ORF">FRY98_09350</name>
</gene>
<sequence>MPMYNFKELFAARTHCMIFQAQASPCTEESHGWIGGKAPMFFDDKTETVNRNGIKHYFYLSLVHPFRPERMISVFIPEEYDEYLENNIYPNCSIQVFDHPISKESTSEIYTHPGLIKHSIIGGDLMGDKDSAEQSFLIKLGGTPGLIQDENYYFTGLAEDGFDFLFQVDEDGYPDTLLDGKFSYPFSFGAMYVFAQIISDREFSSPVAGFWQYS</sequence>
<accession>A0A5D0CUX2</accession>
<proteinExistence type="predicted"/>
<comment type="caution">
    <text evidence="1">The sequence shown here is derived from an EMBL/GenBank/DDBJ whole genome shotgun (WGS) entry which is preliminary data.</text>
</comment>
<name>A0A5D0CUX2_9BACL</name>
<dbReference type="AlphaFoldDB" id="A0A5D0CUX2"/>